<proteinExistence type="predicted"/>
<organism evidence="1">
    <name type="scientific">Cyprideis torosa</name>
    <dbReference type="NCBI Taxonomy" id="163714"/>
    <lineage>
        <taxon>Eukaryota</taxon>
        <taxon>Metazoa</taxon>
        <taxon>Ecdysozoa</taxon>
        <taxon>Arthropoda</taxon>
        <taxon>Crustacea</taxon>
        <taxon>Oligostraca</taxon>
        <taxon>Ostracoda</taxon>
        <taxon>Podocopa</taxon>
        <taxon>Podocopida</taxon>
        <taxon>Cytherocopina</taxon>
        <taxon>Cytheroidea</taxon>
        <taxon>Cytherideidae</taxon>
        <taxon>Cyprideis</taxon>
    </lineage>
</organism>
<protein>
    <submittedName>
        <fullName evidence="1">Uncharacterized protein</fullName>
    </submittedName>
</protein>
<name>A0A7R8ZW74_9CRUS</name>
<reference evidence="1" key="1">
    <citation type="submission" date="2020-11" db="EMBL/GenBank/DDBJ databases">
        <authorList>
            <person name="Tran Van P."/>
        </authorList>
    </citation>
    <scope>NUCLEOTIDE SEQUENCE</scope>
</reference>
<sequence>GTFSSIPDLLARHRLLKRTKKALKQDREESEKKIVELRKATGCIQEEGRKFSYEFELEVREKQSLLRHLQREADELEAKAIEARKKHAVESLHRHRVDSSVENMYSLLIKYRHMAGLPTDYDPPSMSGYEEGPRKSRVQRIGECLTDLKYVLQEVHLAMFEDPSVTGVVEIASEPDMLIRKD</sequence>
<dbReference type="EMBL" id="OB667992">
    <property type="protein sequence ID" value="CAD7234190.1"/>
    <property type="molecule type" value="Genomic_DNA"/>
</dbReference>
<dbReference type="AlphaFoldDB" id="A0A7R8ZW74"/>
<evidence type="ECO:0000313" key="1">
    <source>
        <dbReference type="EMBL" id="CAD7234190.1"/>
    </source>
</evidence>
<feature type="non-terminal residue" evidence="1">
    <location>
        <position position="182"/>
    </location>
</feature>
<gene>
    <name evidence="1" type="ORF">CTOB1V02_LOCUS12007</name>
</gene>
<accession>A0A7R8ZW74</accession>